<keyword evidence="3" id="KW-0378">Hydrolase</keyword>
<feature type="region of interest" description="Disordered" evidence="4">
    <location>
        <begin position="306"/>
        <end position="325"/>
    </location>
</feature>
<dbReference type="Pfam" id="PF00959">
    <property type="entry name" value="Phage_lysozyme"/>
    <property type="match status" value="1"/>
</dbReference>
<keyword evidence="6" id="KW-1185">Reference proteome</keyword>
<dbReference type="GO" id="GO:0016998">
    <property type="term" value="P:cell wall macromolecule catabolic process"/>
    <property type="evidence" value="ECO:0007669"/>
    <property type="project" value="InterPro"/>
</dbReference>
<evidence type="ECO:0000256" key="3">
    <source>
        <dbReference type="RuleBase" id="RU003788"/>
    </source>
</evidence>
<organism evidence="5 6">
    <name type="scientific">Vulcaniibacterium thermophilum</name>
    <dbReference type="NCBI Taxonomy" id="1169913"/>
    <lineage>
        <taxon>Bacteria</taxon>
        <taxon>Pseudomonadati</taxon>
        <taxon>Pseudomonadota</taxon>
        <taxon>Gammaproteobacteria</taxon>
        <taxon>Lysobacterales</taxon>
        <taxon>Lysobacteraceae</taxon>
        <taxon>Vulcaniibacterium</taxon>
    </lineage>
</organism>
<dbReference type="InterPro" id="IPR002196">
    <property type="entry name" value="Glyco_hydro_24"/>
</dbReference>
<keyword evidence="3" id="KW-0326">Glycosidase</keyword>
<dbReference type="Gene3D" id="1.10.530.40">
    <property type="match status" value="1"/>
</dbReference>
<keyword evidence="1 3" id="KW-0929">Antimicrobial</keyword>
<keyword evidence="2 3" id="KW-0081">Bacteriolytic enzyme</keyword>
<dbReference type="InterPro" id="IPR023347">
    <property type="entry name" value="Lysozyme_dom_sf"/>
</dbReference>
<evidence type="ECO:0000256" key="1">
    <source>
        <dbReference type="ARBA" id="ARBA00022529"/>
    </source>
</evidence>
<dbReference type="Proteomes" id="UP000636453">
    <property type="component" value="Unassembled WGS sequence"/>
</dbReference>
<dbReference type="GO" id="GO:0009253">
    <property type="term" value="P:peptidoglycan catabolic process"/>
    <property type="evidence" value="ECO:0007669"/>
    <property type="project" value="InterPro"/>
</dbReference>
<dbReference type="GO" id="GO:0031640">
    <property type="term" value="P:killing of cells of another organism"/>
    <property type="evidence" value="ECO:0007669"/>
    <property type="project" value="UniProtKB-KW"/>
</dbReference>
<comment type="catalytic activity">
    <reaction evidence="3">
        <text>Hydrolysis of (1-&gt;4)-beta-linkages between N-acetylmuramic acid and N-acetyl-D-glucosamine residues in a peptidoglycan and between N-acetyl-D-glucosamine residues in chitodextrins.</text>
        <dbReference type="EC" id="3.2.1.17"/>
    </reaction>
</comment>
<dbReference type="EC" id="3.2.1.17" evidence="3"/>
<evidence type="ECO:0000313" key="6">
    <source>
        <dbReference type="Proteomes" id="UP000636453"/>
    </source>
</evidence>
<dbReference type="SUPFAM" id="SSF53955">
    <property type="entry name" value="Lysozyme-like"/>
    <property type="match status" value="1"/>
</dbReference>
<reference evidence="5" key="1">
    <citation type="journal article" date="2014" name="Int. J. Syst. Evol. Microbiol.">
        <title>Complete genome sequence of Corynebacterium casei LMG S-19264T (=DSM 44701T), isolated from a smear-ripened cheese.</title>
        <authorList>
            <consortium name="US DOE Joint Genome Institute (JGI-PGF)"/>
            <person name="Walter F."/>
            <person name="Albersmeier A."/>
            <person name="Kalinowski J."/>
            <person name="Ruckert C."/>
        </authorList>
    </citation>
    <scope>NUCLEOTIDE SEQUENCE</scope>
    <source>
        <strain evidence="5">KCTC 32020</strain>
    </source>
</reference>
<protein>
    <recommendedName>
        <fullName evidence="3">Lysozyme</fullName>
        <ecNumber evidence="3">3.2.1.17</ecNumber>
    </recommendedName>
</protein>
<gene>
    <name evidence="5" type="ORF">GCM10007167_03550</name>
</gene>
<dbReference type="OrthoDB" id="5992725at2"/>
<evidence type="ECO:0000313" key="5">
    <source>
        <dbReference type="EMBL" id="GHE25866.1"/>
    </source>
</evidence>
<comment type="caution">
    <text evidence="5">The sequence shown here is derived from an EMBL/GenBank/DDBJ whole genome shotgun (WGS) entry which is preliminary data.</text>
</comment>
<evidence type="ECO:0000256" key="2">
    <source>
        <dbReference type="ARBA" id="ARBA00022638"/>
    </source>
</evidence>
<evidence type="ECO:0000256" key="4">
    <source>
        <dbReference type="SAM" id="MobiDB-lite"/>
    </source>
</evidence>
<dbReference type="InterPro" id="IPR023346">
    <property type="entry name" value="Lysozyme-like_dom_sf"/>
</dbReference>
<dbReference type="GO" id="GO:0003796">
    <property type="term" value="F:lysozyme activity"/>
    <property type="evidence" value="ECO:0007669"/>
    <property type="project" value="UniProtKB-EC"/>
</dbReference>
<accession>A0A918YUW7</accession>
<proteinExistence type="inferred from homology"/>
<dbReference type="GO" id="GO:0042742">
    <property type="term" value="P:defense response to bacterium"/>
    <property type="evidence" value="ECO:0007669"/>
    <property type="project" value="UniProtKB-KW"/>
</dbReference>
<comment type="similarity">
    <text evidence="3">Belongs to the glycosyl hydrolase 24 family.</text>
</comment>
<dbReference type="RefSeq" id="WP_146472523.1">
    <property type="nucleotide sequence ID" value="NZ_BNCF01000001.1"/>
</dbReference>
<dbReference type="EMBL" id="BNCF01000001">
    <property type="protein sequence ID" value="GHE25866.1"/>
    <property type="molecule type" value="Genomic_DNA"/>
</dbReference>
<dbReference type="AlphaFoldDB" id="A0A918YUW7"/>
<sequence length="325" mass="37388">MRYDELTRDEYRRRAADMIMHFEGFHPRPYDARDGKATIGYGYTFNRDNNVELFDRAGITLTEGQRQHLAVIDAAMPGQRTALGLQAPIVLTRQQARDLLELASLDRYEDAANRMRLPYSDERAVVVSITYNRGSGRVLGDAMHPFRAALEQDDRAEAWYQIRYNSWGTSSRDEAGLRKRRGMEAQIFGLYEDPQNVTREEALSVYRMFELHRENIEALERRWGVAFDGRSERGANNIVTMANRDYPDLVRVYGRVPTITEALTPARDRLLRDLREQYPELADRLGPDAFPPLSVFVDPGRALRSPPFPRQTAAAVSWPDSMRSR</sequence>
<name>A0A918YUW7_9GAMM</name>
<reference evidence="5" key="2">
    <citation type="submission" date="2020-09" db="EMBL/GenBank/DDBJ databases">
        <authorList>
            <person name="Sun Q."/>
            <person name="Kim S."/>
        </authorList>
    </citation>
    <scope>NUCLEOTIDE SEQUENCE</scope>
    <source>
        <strain evidence="5">KCTC 32020</strain>
    </source>
</reference>